<feature type="compositionally biased region" description="Low complexity" evidence="1">
    <location>
        <begin position="125"/>
        <end position="135"/>
    </location>
</feature>
<accession>A0A9I9EMC8</accession>
<dbReference type="AlphaFoldDB" id="A0A9I9EMC8"/>
<protein>
    <submittedName>
        <fullName evidence="2">Uncharacterized protein</fullName>
    </submittedName>
</protein>
<sequence>MIILKIGFWIRRKLRLIYNSPAKAEGRLEWRSVPLPSSFHLNHRPPRFFLIRLLHRHPLPLLEGTSCDHLNFLTHFSKFSLETTSFLHLSVPKSCSVRLPKKPISAEAWDFGRFLRTLSFFNVPPSPSPSKFSESLITQRSGPSRSRKKD</sequence>
<reference evidence="2" key="1">
    <citation type="submission" date="2023-03" db="UniProtKB">
        <authorList>
            <consortium name="EnsemblPlants"/>
        </authorList>
    </citation>
    <scope>IDENTIFICATION</scope>
</reference>
<evidence type="ECO:0000313" key="2">
    <source>
        <dbReference type="EnsemblPlants" id="MELO3C035717.2.1"/>
    </source>
</evidence>
<dbReference type="Gramene" id="MELO3C035717.2.1">
    <property type="protein sequence ID" value="MELO3C035717.2.1"/>
    <property type="gene ID" value="MELO3C035717.2"/>
</dbReference>
<name>A0A9I9EMC8_CUCME</name>
<evidence type="ECO:0000256" key="1">
    <source>
        <dbReference type="SAM" id="MobiDB-lite"/>
    </source>
</evidence>
<feature type="region of interest" description="Disordered" evidence="1">
    <location>
        <begin position="125"/>
        <end position="150"/>
    </location>
</feature>
<proteinExistence type="predicted"/>
<organism evidence="2">
    <name type="scientific">Cucumis melo</name>
    <name type="common">Muskmelon</name>
    <dbReference type="NCBI Taxonomy" id="3656"/>
    <lineage>
        <taxon>Eukaryota</taxon>
        <taxon>Viridiplantae</taxon>
        <taxon>Streptophyta</taxon>
        <taxon>Embryophyta</taxon>
        <taxon>Tracheophyta</taxon>
        <taxon>Spermatophyta</taxon>
        <taxon>Magnoliopsida</taxon>
        <taxon>eudicotyledons</taxon>
        <taxon>Gunneridae</taxon>
        <taxon>Pentapetalae</taxon>
        <taxon>rosids</taxon>
        <taxon>fabids</taxon>
        <taxon>Cucurbitales</taxon>
        <taxon>Cucurbitaceae</taxon>
        <taxon>Benincaseae</taxon>
        <taxon>Cucumis</taxon>
    </lineage>
</organism>
<dbReference type="EnsemblPlants" id="MELO3C035717.2.1">
    <property type="protein sequence ID" value="MELO3C035717.2.1"/>
    <property type="gene ID" value="MELO3C035717.2"/>
</dbReference>